<dbReference type="Gene3D" id="3.40.50.720">
    <property type="entry name" value="NAD(P)-binding Rossmann-like Domain"/>
    <property type="match status" value="1"/>
</dbReference>
<reference evidence="4" key="1">
    <citation type="submission" date="2017-01" db="EMBL/GenBank/DDBJ databases">
        <authorList>
            <person name="Varghese N."/>
            <person name="Submissions S."/>
        </authorList>
    </citation>
    <scope>NUCLEOTIDE SEQUENCE [LARGE SCALE GENOMIC DNA]</scope>
    <source>
        <strain evidence="4">type strain: HArc-</strain>
    </source>
</reference>
<evidence type="ECO:0000313" key="3">
    <source>
        <dbReference type="EMBL" id="SIS02993.1"/>
    </source>
</evidence>
<dbReference type="InterPro" id="IPR000683">
    <property type="entry name" value="Gfo/Idh/MocA-like_OxRdtase_N"/>
</dbReference>
<dbReference type="InterPro" id="IPR036291">
    <property type="entry name" value="NAD(P)-bd_dom_sf"/>
</dbReference>
<sequence>MQPEFQLDVGVIGVGSMGENHTRVYNGLPTANLVGVFDIDESRATAVADEYGVSPVALEDLLASVDAVSVVVPTPTHEDVATKCIDAGVAMLIEKPVVEDPEVGRKLQSEARAANVPVQVGHIERFNPAIQMLEELIGDLSIISISAERLGPPPGRVIEDSAVLDLMIHDIDIVLSLLGEKPTRIQSSGVNGNRHATALLEFESGTMASLTASRLTQRKVRTLTVTAEECVVELDYIDQSIEIHRQSVPEYVADNGDIRFKHESLVEQPRIPNEEPLRAELASFLEAITSNEPPKVTIDDGITALEIAQQIETLGTGDRLAAEVADD</sequence>
<name>A0A1N7FRM1_9EURY</name>
<dbReference type="SUPFAM" id="SSF55347">
    <property type="entry name" value="Glyceraldehyde-3-phosphate dehydrogenase-like, C-terminal domain"/>
    <property type="match status" value="1"/>
</dbReference>
<dbReference type="STRING" id="308853.SAMN05421752_10816"/>
<dbReference type="PANTHER" id="PTHR43377">
    <property type="entry name" value="BILIVERDIN REDUCTASE A"/>
    <property type="match status" value="1"/>
</dbReference>
<dbReference type="Pfam" id="PF01408">
    <property type="entry name" value="GFO_IDH_MocA"/>
    <property type="match status" value="1"/>
</dbReference>
<feature type="domain" description="Gfo/Idh/MocA-like oxidoreductase N-terminal" evidence="1">
    <location>
        <begin position="8"/>
        <end position="122"/>
    </location>
</feature>
<proteinExistence type="predicted"/>
<dbReference type="PANTHER" id="PTHR43377:SF1">
    <property type="entry name" value="BILIVERDIN REDUCTASE A"/>
    <property type="match status" value="1"/>
</dbReference>
<keyword evidence="4" id="KW-1185">Reference proteome</keyword>
<dbReference type="EMBL" id="FTNR01000008">
    <property type="protein sequence ID" value="SIS02993.1"/>
    <property type="molecule type" value="Genomic_DNA"/>
</dbReference>
<organism evidence="3 4">
    <name type="scientific">Natronorubrum thiooxidans</name>
    <dbReference type="NCBI Taxonomy" id="308853"/>
    <lineage>
        <taxon>Archaea</taxon>
        <taxon>Methanobacteriati</taxon>
        <taxon>Methanobacteriota</taxon>
        <taxon>Stenosarchaea group</taxon>
        <taxon>Halobacteria</taxon>
        <taxon>Halobacteriales</taxon>
        <taxon>Natrialbaceae</taxon>
        <taxon>Natronorubrum</taxon>
    </lineage>
</organism>
<gene>
    <name evidence="3" type="ORF">SAMN05421752_10816</name>
</gene>
<dbReference type="AlphaFoldDB" id="A0A1N7FRM1"/>
<dbReference type="InterPro" id="IPR051450">
    <property type="entry name" value="Gfo/Idh/MocA_Oxidoreductases"/>
</dbReference>
<accession>A0A1N7FRM1</accession>
<dbReference type="RefSeq" id="WP_076609421.1">
    <property type="nucleotide sequence ID" value="NZ_FTNR01000008.1"/>
</dbReference>
<dbReference type="OrthoDB" id="25239at2157"/>
<feature type="domain" description="GFO/IDH/MocA-like oxidoreductase" evidence="2">
    <location>
        <begin position="137"/>
        <end position="229"/>
    </location>
</feature>
<protein>
    <submittedName>
        <fullName evidence="3">Predicted dehydrogenase</fullName>
    </submittedName>
</protein>
<evidence type="ECO:0000259" key="1">
    <source>
        <dbReference type="Pfam" id="PF01408"/>
    </source>
</evidence>
<dbReference type="Proteomes" id="UP000185936">
    <property type="component" value="Unassembled WGS sequence"/>
</dbReference>
<dbReference type="SUPFAM" id="SSF51735">
    <property type="entry name" value="NAD(P)-binding Rossmann-fold domains"/>
    <property type="match status" value="1"/>
</dbReference>
<dbReference type="Pfam" id="PF22725">
    <property type="entry name" value="GFO_IDH_MocA_C3"/>
    <property type="match status" value="1"/>
</dbReference>
<evidence type="ECO:0000259" key="2">
    <source>
        <dbReference type="Pfam" id="PF22725"/>
    </source>
</evidence>
<dbReference type="Gene3D" id="3.30.360.10">
    <property type="entry name" value="Dihydrodipicolinate Reductase, domain 2"/>
    <property type="match status" value="1"/>
</dbReference>
<dbReference type="GO" id="GO:0000166">
    <property type="term" value="F:nucleotide binding"/>
    <property type="evidence" value="ECO:0007669"/>
    <property type="project" value="InterPro"/>
</dbReference>
<evidence type="ECO:0000313" key="4">
    <source>
        <dbReference type="Proteomes" id="UP000185936"/>
    </source>
</evidence>
<dbReference type="InterPro" id="IPR055170">
    <property type="entry name" value="GFO_IDH_MocA-like_dom"/>
</dbReference>